<name>A0AAV0AWK5_PHAPC</name>
<feature type="region of interest" description="Disordered" evidence="1">
    <location>
        <begin position="419"/>
        <end position="442"/>
    </location>
</feature>
<dbReference type="EMBL" id="CALTRL010002053">
    <property type="protein sequence ID" value="CAH7674586.1"/>
    <property type="molecule type" value="Genomic_DNA"/>
</dbReference>
<proteinExistence type="predicted"/>
<keyword evidence="2" id="KW-0732">Signal</keyword>
<reference evidence="3" key="1">
    <citation type="submission" date="2022-06" db="EMBL/GenBank/DDBJ databases">
        <authorList>
            <consortium name="SYNGENTA / RWTH Aachen University"/>
        </authorList>
    </citation>
    <scope>NUCLEOTIDE SEQUENCE</scope>
</reference>
<protein>
    <submittedName>
        <fullName evidence="3">Expressed protein</fullName>
    </submittedName>
</protein>
<evidence type="ECO:0000256" key="2">
    <source>
        <dbReference type="SAM" id="SignalP"/>
    </source>
</evidence>
<gene>
    <name evidence="3" type="ORF">PPACK8108_LOCUS9487</name>
</gene>
<comment type="caution">
    <text evidence="3">The sequence shown here is derived from an EMBL/GenBank/DDBJ whole genome shotgun (WGS) entry which is preliminary data.</text>
</comment>
<feature type="region of interest" description="Disordered" evidence="1">
    <location>
        <begin position="142"/>
        <end position="164"/>
    </location>
</feature>
<feature type="compositionally biased region" description="Basic and acidic residues" evidence="1">
    <location>
        <begin position="433"/>
        <end position="442"/>
    </location>
</feature>
<evidence type="ECO:0000313" key="3">
    <source>
        <dbReference type="EMBL" id="CAH7674586.1"/>
    </source>
</evidence>
<feature type="chain" id="PRO_5043729021" evidence="2">
    <location>
        <begin position="23"/>
        <end position="472"/>
    </location>
</feature>
<dbReference type="AlphaFoldDB" id="A0AAV0AWK5"/>
<dbReference type="Proteomes" id="UP001153365">
    <property type="component" value="Unassembled WGS sequence"/>
</dbReference>
<evidence type="ECO:0000313" key="4">
    <source>
        <dbReference type="Proteomes" id="UP001153365"/>
    </source>
</evidence>
<feature type="non-terminal residue" evidence="3">
    <location>
        <position position="1"/>
    </location>
</feature>
<sequence>FKMFKLSPLFLVTAIAFSGVLTAPTFPVERNAATSYGPGKVEPFFEHPREVEPYSKVLTKPFYERPVEHLPTETPQFSGYLGKEEPRVVSPEVKGHEVQPVNPINPFEQFTVPVHHGDLPYPHITDPESYYARHSAPIPEKPFYSPTGSIKSPGSKELPKLENPESHDKFGGVVDVPHFSASPQNEFHHFLSPVYHSPKQVEQPYYSVPEPVEKPYFKVPRFEEEPVLKAPEPKEEPYHSPPHHLAEKPIYAPQEPYYPSPRSEEVQYYKPMEPYYSHPYHVEKPIYKPQEPYFSPPRRGEEPLFKPQEPFYPSPHHEHKPYAEVPIPEEKPHHHIVDPVEKPQLPYLGHKENPFNHITDPEPHHSIREHLVTPIFIPGEKSAPIIKSEEHKERSHEVINPHEVIVSPVKKEVNHYYKPTHPSPEIRSPVPTSHEKPVVSHEPIRHEKMPEVKPVENFVKNPVLPNPPIVSL</sequence>
<organism evidence="3 4">
    <name type="scientific">Phakopsora pachyrhizi</name>
    <name type="common">Asian soybean rust disease fungus</name>
    <dbReference type="NCBI Taxonomy" id="170000"/>
    <lineage>
        <taxon>Eukaryota</taxon>
        <taxon>Fungi</taxon>
        <taxon>Dikarya</taxon>
        <taxon>Basidiomycota</taxon>
        <taxon>Pucciniomycotina</taxon>
        <taxon>Pucciniomycetes</taxon>
        <taxon>Pucciniales</taxon>
        <taxon>Phakopsoraceae</taxon>
        <taxon>Phakopsora</taxon>
    </lineage>
</organism>
<evidence type="ECO:0000256" key="1">
    <source>
        <dbReference type="SAM" id="MobiDB-lite"/>
    </source>
</evidence>
<feature type="signal peptide" evidence="2">
    <location>
        <begin position="1"/>
        <end position="22"/>
    </location>
</feature>
<keyword evidence="4" id="KW-1185">Reference proteome</keyword>
<accession>A0AAV0AWK5</accession>